<dbReference type="Proteomes" id="UP000237000">
    <property type="component" value="Unassembled WGS sequence"/>
</dbReference>
<proteinExistence type="predicted"/>
<name>A0A2P5BYK6_TREOI</name>
<dbReference type="InParanoid" id="A0A2P5BYK6"/>
<protein>
    <submittedName>
        <fullName evidence="2">Uncharacterized protein</fullName>
    </submittedName>
</protein>
<feature type="region of interest" description="Disordered" evidence="1">
    <location>
        <begin position="1"/>
        <end position="78"/>
    </location>
</feature>
<dbReference type="EMBL" id="JXTC01000439">
    <property type="protein sequence ID" value="PON53870.1"/>
    <property type="molecule type" value="Genomic_DNA"/>
</dbReference>
<organism evidence="2 3">
    <name type="scientific">Trema orientale</name>
    <name type="common">Charcoal tree</name>
    <name type="synonym">Celtis orientalis</name>
    <dbReference type="NCBI Taxonomy" id="63057"/>
    <lineage>
        <taxon>Eukaryota</taxon>
        <taxon>Viridiplantae</taxon>
        <taxon>Streptophyta</taxon>
        <taxon>Embryophyta</taxon>
        <taxon>Tracheophyta</taxon>
        <taxon>Spermatophyta</taxon>
        <taxon>Magnoliopsida</taxon>
        <taxon>eudicotyledons</taxon>
        <taxon>Gunneridae</taxon>
        <taxon>Pentapetalae</taxon>
        <taxon>rosids</taxon>
        <taxon>fabids</taxon>
        <taxon>Rosales</taxon>
        <taxon>Cannabaceae</taxon>
        <taxon>Trema</taxon>
    </lineage>
</organism>
<evidence type="ECO:0000313" key="2">
    <source>
        <dbReference type="EMBL" id="PON53870.1"/>
    </source>
</evidence>
<gene>
    <name evidence="2" type="ORF">TorRG33x02_304030</name>
</gene>
<evidence type="ECO:0000313" key="3">
    <source>
        <dbReference type="Proteomes" id="UP000237000"/>
    </source>
</evidence>
<reference evidence="3" key="1">
    <citation type="submission" date="2016-06" db="EMBL/GenBank/DDBJ databases">
        <title>Parallel loss of symbiosis genes in relatives of nitrogen-fixing non-legume Parasponia.</title>
        <authorList>
            <person name="Van Velzen R."/>
            <person name="Holmer R."/>
            <person name="Bu F."/>
            <person name="Rutten L."/>
            <person name="Van Zeijl A."/>
            <person name="Liu W."/>
            <person name="Santuari L."/>
            <person name="Cao Q."/>
            <person name="Sharma T."/>
            <person name="Shen D."/>
            <person name="Roswanjaya Y."/>
            <person name="Wardhani T."/>
            <person name="Kalhor M.S."/>
            <person name="Jansen J."/>
            <person name="Van den Hoogen J."/>
            <person name="Gungor B."/>
            <person name="Hartog M."/>
            <person name="Hontelez J."/>
            <person name="Verver J."/>
            <person name="Yang W.-C."/>
            <person name="Schijlen E."/>
            <person name="Repin R."/>
            <person name="Schilthuizen M."/>
            <person name="Schranz E."/>
            <person name="Heidstra R."/>
            <person name="Miyata K."/>
            <person name="Fedorova E."/>
            <person name="Kohlen W."/>
            <person name="Bisseling T."/>
            <person name="Smit S."/>
            <person name="Geurts R."/>
        </authorList>
    </citation>
    <scope>NUCLEOTIDE SEQUENCE [LARGE SCALE GENOMIC DNA]</scope>
    <source>
        <strain evidence="3">cv. RG33-2</strain>
    </source>
</reference>
<accession>A0A2P5BYK6</accession>
<evidence type="ECO:0000256" key="1">
    <source>
        <dbReference type="SAM" id="MobiDB-lite"/>
    </source>
</evidence>
<comment type="caution">
    <text evidence="2">The sequence shown here is derived from an EMBL/GenBank/DDBJ whole genome shotgun (WGS) entry which is preliminary data.</text>
</comment>
<sequence length="78" mass="8221">MTHSDRKGNSGRAWSYSPMAKHWAGPKSGQTSPATGLGQSGGLTTSVPGLRVRPGPGQMDGPWASMFSPTHTYNPNHT</sequence>
<feature type="compositionally biased region" description="Polar residues" evidence="1">
    <location>
        <begin position="67"/>
        <end position="78"/>
    </location>
</feature>
<keyword evidence="3" id="KW-1185">Reference proteome</keyword>
<dbReference type="AlphaFoldDB" id="A0A2P5BYK6"/>